<dbReference type="GO" id="GO:0004497">
    <property type="term" value="F:monooxygenase activity"/>
    <property type="evidence" value="ECO:0007669"/>
    <property type="project" value="UniProtKB-KW"/>
</dbReference>
<dbReference type="Pfam" id="PF01494">
    <property type="entry name" value="FAD_binding_3"/>
    <property type="match status" value="1"/>
</dbReference>
<dbReference type="AlphaFoldDB" id="A0AAD7KB36"/>
<sequence length="147" mass="15966">MYNKAVVTRQAGSRGSAVSHQQALSCIRGRSLVQSPKNLPCLTCFLIQPMSQEVAIIGAGLSGLSLALALHQQSIPFTIYESRPDAPLNIDGAVMLSPNALRILDHLGVYDIMRTRGYNFTKLEYRDVASTSGPEDMGVVEKHLGPR</sequence>
<protein>
    <recommendedName>
        <fullName evidence="6">FAD-binding domain-containing protein</fullName>
    </recommendedName>
</protein>
<proteinExistence type="inferred from homology"/>
<gene>
    <name evidence="7" type="ORF">B0H16DRAFT_1496469</name>
</gene>
<comment type="similarity">
    <text evidence="1">Belongs to the paxM FAD-dependent monooxygenase family.</text>
</comment>
<evidence type="ECO:0000256" key="1">
    <source>
        <dbReference type="ARBA" id="ARBA00007992"/>
    </source>
</evidence>
<dbReference type="Proteomes" id="UP001215598">
    <property type="component" value="Unassembled WGS sequence"/>
</dbReference>
<accession>A0AAD7KB36</accession>
<evidence type="ECO:0000313" key="7">
    <source>
        <dbReference type="EMBL" id="KAJ7780892.1"/>
    </source>
</evidence>
<dbReference type="Gene3D" id="3.50.50.60">
    <property type="entry name" value="FAD/NAD(P)-binding domain"/>
    <property type="match status" value="1"/>
</dbReference>
<evidence type="ECO:0000256" key="2">
    <source>
        <dbReference type="ARBA" id="ARBA00022630"/>
    </source>
</evidence>
<evidence type="ECO:0000259" key="6">
    <source>
        <dbReference type="Pfam" id="PF01494"/>
    </source>
</evidence>
<dbReference type="GO" id="GO:0071949">
    <property type="term" value="F:FAD binding"/>
    <property type="evidence" value="ECO:0007669"/>
    <property type="project" value="InterPro"/>
</dbReference>
<keyword evidence="8" id="KW-1185">Reference proteome</keyword>
<dbReference type="InterPro" id="IPR036188">
    <property type="entry name" value="FAD/NAD-bd_sf"/>
</dbReference>
<keyword evidence="4" id="KW-0560">Oxidoreductase</keyword>
<evidence type="ECO:0000256" key="3">
    <source>
        <dbReference type="ARBA" id="ARBA00022827"/>
    </source>
</evidence>
<dbReference type="PANTHER" id="PTHR13789:SF316">
    <property type="entry name" value="FAD-BINDING DOMAIN-CONTAINING PROTEIN"/>
    <property type="match status" value="1"/>
</dbReference>
<name>A0AAD7KB36_9AGAR</name>
<reference evidence="7" key="1">
    <citation type="submission" date="2023-03" db="EMBL/GenBank/DDBJ databases">
        <title>Massive genome expansion in bonnet fungi (Mycena s.s.) driven by repeated elements and novel gene families across ecological guilds.</title>
        <authorList>
            <consortium name="Lawrence Berkeley National Laboratory"/>
            <person name="Harder C.B."/>
            <person name="Miyauchi S."/>
            <person name="Viragh M."/>
            <person name="Kuo A."/>
            <person name="Thoen E."/>
            <person name="Andreopoulos B."/>
            <person name="Lu D."/>
            <person name="Skrede I."/>
            <person name="Drula E."/>
            <person name="Henrissat B."/>
            <person name="Morin E."/>
            <person name="Kohler A."/>
            <person name="Barry K."/>
            <person name="LaButti K."/>
            <person name="Morin E."/>
            <person name="Salamov A."/>
            <person name="Lipzen A."/>
            <person name="Mereny Z."/>
            <person name="Hegedus B."/>
            <person name="Baldrian P."/>
            <person name="Stursova M."/>
            <person name="Weitz H."/>
            <person name="Taylor A."/>
            <person name="Grigoriev I.V."/>
            <person name="Nagy L.G."/>
            <person name="Martin F."/>
            <person name="Kauserud H."/>
        </authorList>
    </citation>
    <scope>NUCLEOTIDE SEQUENCE</scope>
    <source>
        <strain evidence="7">CBHHK182m</strain>
    </source>
</reference>
<comment type="caution">
    <text evidence="7">The sequence shown here is derived from an EMBL/GenBank/DDBJ whole genome shotgun (WGS) entry which is preliminary data.</text>
</comment>
<dbReference type="InterPro" id="IPR050493">
    <property type="entry name" value="FAD-dep_Monooxygenase_BioMet"/>
</dbReference>
<feature type="domain" description="FAD-binding" evidence="6">
    <location>
        <begin position="53"/>
        <end position="118"/>
    </location>
</feature>
<dbReference type="EMBL" id="JARKIB010000004">
    <property type="protein sequence ID" value="KAJ7780892.1"/>
    <property type="molecule type" value="Genomic_DNA"/>
</dbReference>
<dbReference type="SUPFAM" id="SSF51905">
    <property type="entry name" value="FAD/NAD(P)-binding domain"/>
    <property type="match status" value="1"/>
</dbReference>
<evidence type="ECO:0000256" key="4">
    <source>
        <dbReference type="ARBA" id="ARBA00023002"/>
    </source>
</evidence>
<dbReference type="InterPro" id="IPR002938">
    <property type="entry name" value="FAD-bd"/>
</dbReference>
<dbReference type="PANTHER" id="PTHR13789">
    <property type="entry name" value="MONOOXYGENASE"/>
    <property type="match status" value="1"/>
</dbReference>
<keyword evidence="2" id="KW-0285">Flavoprotein</keyword>
<evidence type="ECO:0000256" key="5">
    <source>
        <dbReference type="ARBA" id="ARBA00023033"/>
    </source>
</evidence>
<evidence type="ECO:0000313" key="8">
    <source>
        <dbReference type="Proteomes" id="UP001215598"/>
    </source>
</evidence>
<organism evidence="7 8">
    <name type="scientific">Mycena metata</name>
    <dbReference type="NCBI Taxonomy" id="1033252"/>
    <lineage>
        <taxon>Eukaryota</taxon>
        <taxon>Fungi</taxon>
        <taxon>Dikarya</taxon>
        <taxon>Basidiomycota</taxon>
        <taxon>Agaricomycotina</taxon>
        <taxon>Agaricomycetes</taxon>
        <taxon>Agaricomycetidae</taxon>
        <taxon>Agaricales</taxon>
        <taxon>Marasmiineae</taxon>
        <taxon>Mycenaceae</taxon>
        <taxon>Mycena</taxon>
    </lineage>
</organism>
<keyword evidence="5" id="KW-0503">Monooxygenase</keyword>
<keyword evidence="3" id="KW-0274">FAD</keyword>